<feature type="compositionally biased region" description="Polar residues" evidence="3">
    <location>
        <begin position="268"/>
        <end position="277"/>
    </location>
</feature>
<dbReference type="InterPro" id="IPR011333">
    <property type="entry name" value="SKP1/BTB/POZ_sf"/>
</dbReference>
<evidence type="ECO:0000259" key="4">
    <source>
        <dbReference type="PROSITE" id="PS50097"/>
    </source>
</evidence>
<dbReference type="InterPro" id="IPR000210">
    <property type="entry name" value="BTB/POZ_dom"/>
</dbReference>
<dbReference type="PROSITE" id="PS50097">
    <property type="entry name" value="BTB"/>
    <property type="match status" value="2"/>
</dbReference>
<keyword evidence="1" id="KW-0880">Kelch repeat</keyword>
<evidence type="ECO:0000313" key="6">
    <source>
        <dbReference type="Proteomes" id="UP000579812"/>
    </source>
</evidence>
<dbReference type="SMART" id="SM00225">
    <property type="entry name" value="BTB"/>
    <property type="match status" value="2"/>
</dbReference>
<dbReference type="SMART" id="SM00875">
    <property type="entry name" value="BACK"/>
    <property type="match status" value="1"/>
</dbReference>
<dbReference type="SUPFAM" id="SSF117281">
    <property type="entry name" value="Kelch motif"/>
    <property type="match status" value="1"/>
</dbReference>
<dbReference type="Pfam" id="PF21536">
    <property type="entry name" value="BTB_KLHL33"/>
    <property type="match status" value="1"/>
</dbReference>
<dbReference type="Pfam" id="PF00651">
    <property type="entry name" value="BTB"/>
    <property type="match status" value="1"/>
</dbReference>
<feature type="compositionally biased region" description="Polar residues" evidence="3">
    <location>
        <begin position="381"/>
        <end position="390"/>
    </location>
</feature>
<keyword evidence="6" id="KW-1185">Reference proteome</keyword>
<feature type="compositionally biased region" description="Polar residues" evidence="3">
    <location>
        <begin position="227"/>
        <end position="237"/>
    </location>
</feature>
<dbReference type="InterPro" id="IPR056737">
    <property type="entry name" value="Beta-prop_ATRN-MKLN-like"/>
</dbReference>
<dbReference type="AlphaFoldDB" id="A0A7J6CY96"/>
<evidence type="ECO:0000256" key="2">
    <source>
        <dbReference type="ARBA" id="ARBA00022737"/>
    </source>
</evidence>
<feature type="compositionally biased region" description="Acidic residues" evidence="3">
    <location>
        <begin position="393"/>
        <end position="419"/>
    </location>
</feature>
<dbReference type="Proteomes" id="UP000579812">
    <property type="component" value="Unassembled WGS sequence"/>
</dbReference>
<keyword evidence="2" id="KW-0677">Repeat</keyword>
<gene>
    <name evidence="5" type="ORF">G5714_008684</name>
</gene>
<feature type="compositionally biased region" description="Polar residues" evidence="3">
    <location>
        <begin position="114"/>
        <end position="131"/>
    </location>
</feature>
<sequence length="1142" mass="128036">MAIDQQCLQKEWKGLWRSREDENSSSKTGWMDVSEEQEGEENPGEEDERTEEEDRKEQQVKAWESEKTVDDDEGCSVSFPFTPANSDSGFAMCNDKASDGEDVDTYDNNNNTDAECSNSFPVTNSDNSVDVFTNDASDDADKYDDKEYNVSFPAASANSDGLSAACTDNEKAGHEDDDKHDGKNTHEAYSKCPPVAFANSDRLVASTISNDKTSDEEDGNDHDNNGFSISFTVTSANGDGLIAACTNNDKEDVDKKDDKNNNDEHNNSSPVMSTNSEGLVASLRNNDEVNDDKSEYNIHVDINGNEEYIRSLPATSANGDSSVAMFAQNDESTDNDYGKYDKENENDCFTTASISTDDIGVSEKDLPFGGLTFRDEEQHMADSSSEQEAINQELEEEDEEEDDEYDESGSFEDSEDEDCNMYPKKLYSDPAYPGVVFQALENMMLYSVLTDLTLFTEDGYQFQVHSFVLAAVSYLIQTRLREKPKQEQCISLYMGPEVHGSGLAAVVEFAYTGNISILNKGNMKWIRSAAVSLEALRILELCKDEEEREEDEARGKKVDRKEISAEEHMKISLLQIRKMWTQRMGCDVELEAEERVFHAHRALLAACSDYFRGMFTSGMKESRQESVSLLLVGAAEFEALLHYTYSGALALGWGCVFDLTCTSLQLQFQTAFSLCLNFLQQEIDAYSCLDVASFAQAYGMADLLALADDFVLRHFQDVSITPKFQDLPVEKLKKYLQSDSLCVPSELPVFKAVMCWIEAFPRKRVKLARELMGTIQFPLMTFKEFKEVKSITSWPRIGAKRLYDSLFEEFCSSSSDVQSTFRAYMPKDTLVLVGGERMTDNFDKRRPCMDMWFSNSLQNHVGLVKKVEWRMLGTLPEKPRFSHGVGVMRGKLYVVGGRHYYGKTDTMNCTYRYDPIQNVWQRLADMHEARSSFTLVVLNGKLYAIGGERDSEVNMESVEVYCPNTNSWSFVHPLGYALCGHAASVWNGTIFLSGGFNSQYQCLSSMTLYHPERGSTYLAEMTHDRALHCMETLGDCLYVAGGVSCEADGYLVDQLACEVYDPVANSWSAIMPFPVPHVGSASAVLEGKVYIIGGHCQEDYSDTKTVHRYDPATERWENMSVTPGPNTYIAACVLPIPAHRRQ</sequence>
<feature type="domain" description="BTB" evidence="4">
    <location>
        <begin position="450"/>
        <end position="519"/>
    </location>
</feature>
<name>A0A7J6CY96_9TELE</name>
<dbReference type="InterPro" id="IPR011705">
    <property type="entry name" value="BACK"/>
</dbReference>
<dbReference type="SMART" id="SM00612">
    <property type="entry name" value="Kelch"/>
    <property type="match status" value="5"/>
</dbReference>
<dbReference type="Gene3D" id="2.120.10.80">
    <property type="entry name" value="Kelch-type beta propeller"/>
    <property type="match status" value="2"/>
</dbReference>
<comment type="caution">
    <text evidence="5">The sequence shown here is derived from an EMBL/GenBank/DDBJ whole genome shotgun (WGS) entry which is preliminary data.</text>
</comment>
<feature type="compositionally biased region" description="Basic and acidic residues" evidence="3">
    <location>
        <begin position="168"/>
        <end position="189"/>
    </location>
</feature>
<protein>
    <recommendedName>
        <fullName evidence="4">BTB domain-containing protein</fullName>
    </recommendedName>
</protein>
<feature type="compositionally biased region" description="Basic and acidic residues" evidence="3">
    <location>
        <begin position="248"/>
        <end position="266"/>
    </location>
</feature>
<dbReference type="Pfam" id="PF07707">
    <property type="entry name" value="BACK"/>
    <property type="match status" value="1"/>
</dbReference>
<evidence type="ECO:0000256" key="3">
    <source>
        <dbReference type="SAM" id="MobiDB-lite"/>
    </source>
</evidence>
<dbReference type="Gene3D" id="1.25.40.420">
    <property type="match status" value="1"/>
</dbReference>
<feature type="compositionally biased region" description="Acidic residues" evidence="3">
    <location>
        <begin position="33"/>
        <end position="51"/>
    </location>
</feature>
<feature type="region of interest" description="Disordered" evidence="3">
    <location>
        <begin position="1"/>
        <end position="278"/>
    </location>
</feature>
<feature type="domain" description="BTB" evidence="4">
    <location>
        <begin position="586"/>
        <end position="653"/>
    </location>
</feature>
<dbReference type="InterPro" id="IPR015915">
    <property type="entry name" value="Kelch-typ_b-propeller"/>
</dbReference>
<dbReference type="Gene3D" id="3.30.710.10">
    <property type="entry name" value="Potassium Channel Kv1.1, Chain A"/>
    <property type="match status" value="2"/>
</dbReference>
<dbReference type="PANTHER" id="PTHR45632">
    <property type="entry name" value="LD33804P"/>
    <property type="match status" value="1"/>
</dbReference>
<reference evidence="5 6" key="1">
    <citation type="submission" date="2020-04" db="EMBL/GenBank/DDBJ databases">
        <title>Chromosome-level genome assembly of a cyprinid fish Onychostoma macrolepis by integration of Nanopore Sequencing, Bionano and Hi-C technology.</title>
        <authorList>
            <person name="Wang D."/>
        </authorList>
    </citation>
    <scope>NUCLEOTIDE SEQUENCE [LARGE SCALE GENOMIC DNA]</scope>
    <source>
        <strain evidence="5">SWU-2019</strain>
        <tissue evidence="5">Muscle</tissue>
    </source>
</reference>
<feature type="compositionally biased region" description="Basic and acidic residues" evidence="3">
    <location>
        <begin position="52"/>
        <end position="68"/>
    </location>
</feature>
<organism evidence="5 6">
    <name type="scientific">Onychostoma macrolepis</name>
    <dbReference type="NCBI Taxonomy" id="369639"/>
    <lineage>
        <taxon>Eukaryota</taxon>
        <taxon>Metazoa</taxon>
        <taxon>Chordata</taxon>
        <taxon>Craniata</taxon>
        <taxon>Vertebrata</taxon>
        <taxon>Euteleostomi</taxon>
        <taxon>Actinopterygii</taxon>
        <taxon>Neopterygii</taxon>
        <taxon>Teleostei</taxon>
        <taxon>Ostariophysi</taxon>
        <taxon>Cypriniformes</taxon>
        <taxon>Cyprinidae</taxon>
        <taxon>Acrossocheilinae</taxon>
        <taxon>Onychostoma</taxon>
    </lineage>
</organism>
<dbReference type="EMBL" id="JAAMOB010000007">
    <property type="protein sequence ID" value="KAF4111653.1"/>
    <property type="molecule type" value="Genomic_DNA"/>
</dbReference>
<evidence type="ECO:0000313" key="5">
    <source>
        <dbReference type="EMBL" id="KAF4111653.1"/>
    </source>
</evidence>
<dbReference type="SUPFAM" id="SSF54695">
    <property type="entry name" value="POZ domain"/>
    <property type="match status" value="2"/>
</dbReference>
<feature type="region of interest" description="Disordered" evidence="3">
    <location>
        <begin position="377"/>
        <end position="422"/>
    </location>
</feature>
<accession>A0A7J6CY96</accession>
<dbReference type="InterPro" id="IPR006652">
    <property type="entry name" value="Kelch_1"/>
</dbReference>
<dbReference type="PANTHER" id="PTHR45632:SF14">
    <property type="entry name" value="KELCH-LIKE PROTEIN 33"/>
    <property type="match status" value="1"/>
</dbReference>
<dbReference type="Pfam" id="PF24981">
    <property type="entry name" value="Beta-prop_ATRN-LZTR1"/>
    <property type="match status" value="1"/>
</dbReference>
<evidence type="ECO:0000256" key="1">
    <source>
        <dbReference type="ARBA" id="ARBA00022441"/>
    </source>
</evidence>
<feature type="compositionally biased region" description="Basic and acidic residues" evidence="3">
    <location>
        <begin position="139"/>
        <end position="148"/>
    </location>
</feature>
<feature type="compositionally biased region" description="Basic and acidic residues" evidence="3">
    <location>
        <begin position="10"/>
        <end position="24"/>
    </location>
</feature>
<proteinExistence type="predicted"/>
<dbReference type="OrthoDB" id="45365at2759"/>